<dbReference type="Gene3D" id="3.30.110.90">
    <property type="entry name" value="Amidohydrolase"/>
    <property type="match status" value="1"/>
</dbReference>
<dbReference type="Proteomes" id="UP000287766">
    <property type="component" value="Unassembled WGS sequence"/>
</dbReference>
<dbReference type="Gene3D" id="1.20.58.520">
    <property type="entry name" value="Amidohydrolase"/>
    <property type="match status" value="1"/>
</dbReference>
<gene>
    <name evidence="2" type="ORF">CWE22_07810</name>
</gene>
<dbReference type="InterPro" id="IPR006680">
    <property type="entry name" value="Amidohydro-rel"/>
</dbReference>
<evidence type="ECO:0000259" key="1">
    <source>
        <dbReference type="Pfam" id="PF01979"/>
    </source>
</evidence>
<dbReference type="EMBL" id="PIPR01000001">
    <property type="protein sequence ID" value="RUO42039.1"/>
    <property type="molecule type" value="Genomic_DNA"/>
</dbReference>
<dbReference type="PANTHER" id="PTHR43135">
    <property type="entry name" value="ALPHA-D-RIBOSE 1-METHYLPHOSPHONATE 5-TRIPHOSPHATE DIPHOSPHATASE"/>
    <property type="match status" value="1"/>
</dbReference>
<accession>A0A7Z7EUQ8</accession>
<feature type="domain" description="Amidohydrolase-related" evidence="1">
    <location>
        <begin position="82"/>
        <end position="403"/>
    </location>
</feature>
<name>A0A7Z7EUQ8_9GAMM</name>
<dbReference type="RefSeq" id="WP_169930763.1">
    <property type="nucleotide sequence ID" value="NZ_PIPR01000001.1"/>
</dbReference>
<dbReference type="SUPFAM" id="SSF51556">
    <property type="entry name" value="Metallo-dependent hydrolases"/>
    <property type="match status" value="1"/>
</dbReference>
<dbReference type="AlphaFoldDB" id="A0A7Z7EUQ8"/>
<dbReference type="InterPro" id="IPR011059">
    <property type="entry name" value="Metal-dep_hydrolase_composite"/>
</dbReference>
<comment type="caution">
    <text evidence="2">The sequence shown here is derived from an EMBL/GenBank/DDBJ whole genome shotgun (WGS) entry which is preliminary data.</text>
</comment>
<dbReference type="Pfam" id="PF01979">
    <property type="entry name" value="Amidohydro_1"/>
    <property type="match status" value="1"/>
</dbReference>
<reference evidence="3" key="1">
    <citation type="journal article" date="2018" name="Front. Microbiol.">
        <title>Genome-Based Analysis Reveals the Taxonomy and Diversity of the Family Idiomarinaceae.</title>
        <authorList>
            <person name="Liu Y."/>
            <person name="Lai Q."/>
            <person name="Shao Z."/>
        </authorList>
    </citation>
    <scope>NUCLEOTIDE SEQUENCE [LARGE SCALE GENOMIC DNA]</scope>
    <source>
        <strain evidence="3">KYW314</strain>
    </source>
</reference>
<evidence type="ECO:0000313" key="3">
    <source>
        <dbReference type="Proteomes" id="UP000287766"/>
    </source>
</evidence>
<dbReference type="SUPFAM" id="SSF51338">
    <property type="entry name" value="Composite domain of metallo-dependent hydrolases"/>
    <property type="match status" value="1"/>
</dbReference>
<dbReference type="PANTHER" id="PTHR43135:SF3">
    <property type="entry name" value="ALPHA-D-RIBOSE 1-METHYLPHOSPHONATE 5-TRIPHOSPHATE DIPHOSPHATASE"/>
    <property type="match status" value="1"/>
</dbReference>
<keyword evidence="2" id="KW-0378">Hydrolase</keyword>
<dbReference type="GO" id="GO:0016810">
    <property type="term" value="F:hydrolase activity, acting on carbon-nitrogen (but not peptide) bonds"/>
    <property type="evidence" value="ECO:0007669"/>
    <property type="project" value="InterPro"/>
</dbReference>
<keyword evidence="3" id="KW-1185">Reference proteome</keyword>
<dbReference type="Gene3D" id="2.30.40.10">
    <property type="entry name" value="Urease, subunit C, domain 1"/>
    <property type="match status" value="1"/>
</dbReference>
<organism evidence="2 3">
    <name type="scientific">Pseudidiomarina aestuarii</name>
    <dbReference type="NCBI Taxonomy" id="624146"/>
    <lineage>
        <taxon>Bacteria</taxon>
        <taxon>Pseudomonadati</taxon>
        <taxon>Pseudomonadota</taxon>
        <taxon>Gammaproteobacteria</taxon>
        <taxon>Alteromonadales</taxon>
        <taxon>Idiomarinaceae</taxon>
        <taxon>Pseudidiomarina</taxon>
    </lineage>
</organism>
<evidence type="ECO:0000313" key="2">
    <source>
        <dbReference type="EMBL" id="RUO42039.1"/>
    </source>
</evidence>
<proteinExistence type="predicted"/>
<sequence length="422" mass="45676">MKTKLIILAVITLIVATLLLLPTPQQPNASNDNSFVLGPVRIFDGERVIEANYIEINEGIIVALHSNKPDLSLRWVDGANQWVIPGLIDSHVHAWGDALEQSVERGVTTVIDMFGDPNFLAQSQAQRATTEFTTAADMYGAGLLMTAPDGHGTQYGIDVSTLDSPEQAAQLVQQRIDAGSDFIKIVYTAEGAGYQHAPSISKAGLEAAIAAAHQQKRLAVVHIADYNSAVDAVAAGADGLVHSFFNQPITDELLTMMQANDVFVIPTTVVYEGMLRGEINDEVLFNESQLDISRAAQSTLNQSFPDTNRFPEHYYENLMETTQRMHDAGVRVLAGSDAPNPNTAHGWSLVVEMLLLQQAGMSAEAVLTAATAGPADAFKLTDRGRIQVGNKADLLVLTESPLDSLESLLTPAMIWKNGYRIR</sequence>
<dbReference type="InterPro" id="IPR051781">
    <property type="entry name" value="Metallo-dep_Hydrolase"/>
</dbReference>
<protein>
    <submittedName>
        <fullName evidence="2">Metal-dependent hydrolase</fullName>
    </submittedName>
</protein>
<dbReference type="Gene3D" id="3.40.50.10910">
    <property type="entry name" value="Amidohydrolase"/>
    <property type="match status" value="1"/>
</dbReference>
<dbReference type="InterPro" id="IPR032466">
    <property type="entry name" value="Metal_Hydrolase"/>
</dbReference>